<gene>
    <name evidence="2" type="ORF">K227x_58970</name>
</gene>
<keyword evidence="3" id="KW-1185">Reference proteome</keyword>
<dbReference type="Pfam" id="PF18480">
    <property type="entry name" value="DUF5615"/>
    <property type="match status" value="1"/>
</dbReference>
<dbReference type="EMBL" id="CP036525">
    <property type="protein sequence ID" value="QDT07470.1"/>
    <property type="molecule type" value="Genomic_DNA"/>
</dbReference>
<proteinExistence type="predicted"/>
<reference evidence="2 3" key="1">
    <citation type="submission" date="2019-02" db="EMBL/GenBank/DDBJ databases">
        <title>Deep-cultivation of Planctomycetes and their phenomic and genomic characterization uncovers novel biology.</title>
        <authorList>
            <person name="Wiegand S."/>
            <person name="Jogler M."/>
            <person name="Boedeker C."/>
            <person name="Pinto D."/>
            <person name="Vollmers J."/>
            <person name="Rivas-Marin E."/>
            <person name="Kohn T."/>
            <person name="Peeters S.H."/>
            <person name="Heuer A."/>
            <person name="Rast P."/>
            <person name="Oberbeckmann S."/>
            <person name="Bunk B."/>
            <person name="Jeske O."/>
            <person name="Meyerdierks A."/>
            <person name="Storesund J.E."/>
            <person name="Kallscheuer N."/>
            <person name="Luecker S."/>
            <person name="Lage O.M."/>
            <person name="Pohl T."/>
            <person name="Merkel B.J."/>
            <person name="Hornburger P."/>
            <person name="Mueller R.-W."/>
            <person name="Bruemmer F."/>
            <person name="Labrenz M."/>
            <person name="Spormann A.M."/>
            <person name="Op den Camp H."/>
            <person name="Overmann J."/>
            <person name="Amann R."/>
            <person name="Jetten M.S.M."/>
            <person name="Mascher T."/>
            <person name="Medema M.H."/>
            <person name="Devos D.P."/>
            <person name="Kaster A.-K."/>
            <person name="Ovreas L."/>
            <person name="Rohde M."/>
            <person name="Galperin M.Y."/>
            <person name="Jogler C."/>
        </authorList>
    </citation>
    <scope>NUCLEOTIDE SEQUENCE [LARGE SCALE GENOMIC DNA]</scope>
    <source>
        <strain evidence="2 3">K22_7</strain>
    </source>
</reference>
<accession>A0A517NK25</accession>
<dbReference type="KEGG" id="rlc:K227x_58970"/>
<feature type="domain" description="DUF5615" evidence="1">
    <location>
        <begin position="7"/>
        <end position="108"/>
    </location>
</feature>
<name>A0A517NK25_9BACT</name>
<dbReference type="OrthoDB" id="280265at2"/>
<evidence type="ECO:0000313" key="3">
    <source>
        <dbReference type="Proteomes" id="UP000318538"/>
    </source>
</evidence>
<sequence>MTQAAIQFHLDECIPERVAHGLRRLDRECTTTHEAELRGATDLDHVEYCRKHAKVLVTRDRDFLRIADQGHEHAGIIFWTEKHPPSQLVRDIDALCFQTTLAELRNAVIYV</sequence>
<dbReference type="InterPro" id="IPR041049">
    <property type="entry name" value="DUF5615"/>
</dbReference>
<dbReference type="AlphaFoldDB" id="A0A517NK25"/>
<evidence type="ECO:0000313" key="2">
    <source>
        <dbReference type="EMBL" id="QDT07470.1"/>
    </source>
</evidence>
<dbReference type="RefSeq" id="WP_145175476.1">
    <property type="nucleotide sequence ID" value="NZ_CP036525.1"/>
</dbReference>
<dbReference type="Proteomes" id="UP000318538">
    <property type="component" value="Chromosome"/>
</dbReference>
<protein>
    <recommendedName>
        <fullName evidence="1">DUF5615 domain-containing protein</fullName>
    </recommendedName>
</protein>
<evidence type="ECO:0000259" key="1">
    <source>
        <dbReference type="Pfam" id="PF18480"/>
    </source>
</evidence>
<organism evidence="2 3">
    <name type="scientific">Rubripirellula lacrimiformis</name>
    <dbReference type="NCBI Taxonomy" id="1930273"/>
    <lineage>
        <taxon>Bacteria</taxon>
        <taxon>Pseudomonadati</taxon>
        <taxon>Planctomycetota</taxon>
        <taxon>Planctomycetia</taxon>
        <taxon>Pirellulales</taxon>
        <taxon>Pirellulaceae</taxon>
        <taxon>Rubripirellula</taxon>
    </lineage>
</organism>